<reference evidence="2 3" key="1">
    <citation type="submission" date="2016-12" db="EMBL/GenBank/DDBJ databases">
        <title>The draft genome sequence of Actinophytocola xinjiangensis.</title>
        <authorList>
            <person name="Wang W."/>
            <person name="Yuan L."/>
        </authorList>
    </citation>
    <scope>NUCLEOTIDE SEQUENCE [LARGE SCALE GENOMIC DNA]</scope>
    <source>
        <strain evidence="2 3">CGMCC 4.4663</strain>
    </source>
</reference>
<dbReference type="OrthoDB" id="3689232at2"/>
<proteinExistence type="predicted"/>
<sequence>MYVDQNATEGRSDPSGTTDAGMAGSGLDGIVEAAGTGQVRVAQLTGTATMQALAAVQEQVDTLRRLASGESETRLGGGYAERIDRFNRDWTVAGDGSATEVMDRFSEQLGRLREAVALSMVAYQDSDSDAEHHVGIAGESL</sequence>
<evidence type="ECO:0000313" key="3">
    <source>
        <dbReference type="Proteomes" id="UP000185696"/>
    </source>
</evidence>
<protein>
    <submittedName>
        <fullName evidence="2">Uncharacterized protein</fullName>
    </submittedName>
</protein>
<dbReference type="RefSeq" id="WP_075134400.1">
    <property type="nucleotide sequence ID" value="NZ_MSIF01000009.1"/>
</dbReference>
<accession>A0A7Z1AY95</accession>
<name>A0A7Z1AY95_9PSEU</name>
<feature type="compositionally biased region" description="Polar residues" evidence="1">
    <location>
        <begin position="1"/>
        <end position="18"/>
    </location>
</feature>
<organism evidence="2 3">
    <name type="scientific">Actinophytocola xinjiangensis</name>
    <dbReference type="NCBI Taxonomy" id="485602"/>
    <lineage>
        <taxon>Bacteria</taxon>
        <taxon>Bacillati</taxon>
        <taxon>Actinomycetota</taxon>
        <taxon>Actinomycetes</taxon>
        <taxon>Pseudonocardiales</taxon>
        <taxon>Pseudonocardiaceae</taxon>
    </lineage>
</organism>
<keyword evidence="3" id="KW-1185">Reference proteome</keyword>
<evidence type="ECO:0000256" key="1">
    <source>
        <dbReference type="SAM" id="MobiDB-lite"/>
    </source>
</evidence>
<dbReference type="EMBL" id="MSIF01000009">
    <property type="protein sequence ID" value="OLF09407.1"/>
    <property type="molecule type" value="Genomic_DNA"/>
</dbReference>
<dbReference type="AlphaFoldDB" id="A0A7Z1AY95"/>
<comment type="caution">
    <text evidence="2">The sequence shown here is derived from an EMBL/GenBank/DDBJ whole genome shotgun (WGS) entry which is preliminary data.</text>
</comment>
<gene>
    <name evidence="2" type="ORF">BLA60_19755</name>
</gene>
<feature type="region of interest" description="Disordered" evidence="1">
    <location>
        <begin position="1"/>
        <end position="24"/>
    </location>
</feature>
<evidence type="ECO:0000313" key="2">
    <source>
        <dbReference type="EMBL" id="OLF09407.1"/>
    </source>
</evidence>
<dbReference type="Proteomes" id="UP000185696">
    <property type="component" value="Unassembled WGS sequence"/>
</dbReference>